<keyword evidence="1" id="KW-1133">Transmembrane helix</keyword>
<keyword evidence="1" id="KW-0472">Membrane</keyword>
<evidence type="ECO:0000256" key="1">
    <source>
        <dbReference type="SAM" id="Phobius"/>
    </source>
</evidence>
<keyword evidence="3" id="KW-1185">Reference proteome</keyword>
<gene>
    <name evidence="2" type="ORF">GR328_14230</name>
</gene>
<evidence type="ECO:0000313" key="2">
    <source>
        <dbReference type="EMBL" id="MXQ12595.1"/>
    </source>
</evidence>
<sequence>MGRGAVLRFLILLAYVGILPVGLIMMMATAAWLSDRTHHFDPYDIRYLLLIRGTQVENLDLVEPIPGTVQYGARGQDGTAPAFVEVTFKTRASPVQVIDTYFARCRASGFAAQQHEETSSMRREVICERENPSAVIGIEAAEADELTEVIIFGWEFE</sequence>
<keyword evidence="1" id="KW-0812">Transmembrane</keyword>
<reference evidence="2 3" key="2">
    <citation type="submission" date="2020-01" db="EMBL/GenBank/DDBJ databases">
        <title>Microvirga sp. nov., an arsenate reduction bacterium isolated from Tibet hotspring sediments.</title>
        <authorList>
            <person name="Xian W.-D."/>
            <person name="Li W.-J."/>
        </authorList>
    </citation>
    <scope>NUCLEOTIDE SEQUENCE [LARGE SCALE GENOMIC DNA]</scope>
    <source>
        <strain evidence="2 3">KCTC 23863</strain>
    </source>
</reference>
<dbReference type="Proteomes" id="UP000436483">
    <property type="component" value="Unassembled WGS sequence"/>
</dbReference>
<feature type="transmembrane region" description="Helical" evidence="1">
    <location>
        <begin position="12"/>
        <end position="33"/>
    </location>
</feature>
<organism evidence="2 3">
    <name type="scientific">Microvirga makkahensis</name>
    <dbReference type="NCBI Taxonomy" id="1128670"/>
    <lineage>
        <taxon>Bacteria</taxon>
        <taxon>Pseudomonadati</taxon>
        <taxon>Pseudomonadota</taxon>
        <taxon>Alphaproteobacteria</taxon>
        <taxon>Hyphomicrobiales</taxon>
        <taxon>Methylobacteriaceae</taxon>
        <taxon>Microvirga</taxon>
    </lineage>
</organism>
<dbReference type="AlphaFoldDB" id="A0A7X3MTB4"/>
<name>A0A7X3MTB4_9HYPH</name>
<dbReference type="RefSeq" id="WP_160885183.1">
    <property type="nucleotide sequence ID" value="NZ_WURB01000009.1"/>
</dbReference>
<proteinExistence type="predicted"/>
<comment type="caution">
    <text evidence="2">The sequence shown here is derived from an EMBL/GenBank/DDBJ whole genome shotgun (WGS) entry which is preliminary data.</text>
</comment>
<reference evidence="2 3" key="1">
    <citation type="submission" date="2019-12" db="EMBL/GenBank/DDBJ databases">
        <authorList>
            <person name="Yuan C.-G."/>
        </authorList>
    </citation>
    <scope>NUCLEOTIDE SEQUENCE [LARGE SCALE GENOMIC DNA]</scope>
    <source>
        <strain evidence="2 3">KCTC 23863</strain>
    </source>
</reference>
<dbReference type="EMBL" id="WURB01000009">
    <property type="protein sequence ID" value="MXQ12595.1"/>
    <property type="molecule type" value="Genomic_DNA"/>
</dbReference>
<evidence type="ECO:0000313" key="3">
    <source>
        <dbReference type="Proteomes" id="UP000436483"/>
    </source>
</evidence>
<accession>A0A7X3MTB4</accession>
<protein>
    <submittedName>
        <fullName evidence="2">Uncharacterized protein</fullName>
    </submittedName>
</protein>
<dbReference type="OrthoDB" id="8019526at2"/>